<dbReference type="Pfam" id="PF00107">
    <property type="entry name" value="ADH_zinc_N"/>
    <property type="match status" value="1"/>
</dbReference>
<proteinExistence type="predicted"/>
<dbReference type="InterPro" id="IPR011032">
    <property type="entry name" value="GroES-like_sf"/>
</dbReference>
<dbReference type="PANTHER" id="PTHR44154">
    <property type="entry name" value="QUINONE OXIDOREDUCTASE"/>
    <property type="match status" value="1"/>
</dbReference>
<dbReference type="SUPFAM" id="SSF51735">
    <property type="entry name" value="NAD(P)-binding Rossmann-fold domains"/>
    <property type="match status" value="1"/>
</dbReference>
<dbReference type="eggNOG" id="COG0604">
    <property type="taxonomic scope" value="Bacteria"/>
</dbReference>
<protein>
    <submittedName>
        <fullName evidence="4">Alcohol dehydrogenase GroES domain protein</fullName>
    </submittedName>
</protein>
<evidence type="ECO:0000259" key="3">
    <source>
        <dbReference type="SMART" id="SM00829"/>
    </source>
</evidence>
<reference evidence="5" key="1">
    <citation type="submission" date="2010-11" db="EMBL/GenBank/DDBJ databases">
        <title>The complete sequence of chromosome of Oceanithermus profundus DSM 14977.</title>
        <authorList>
            <consortium name="US DOE Joint Genome Institute (JGI-PGF)"/>
            <person name="Lucas S."/>
            <person name="Copeland A."/>
            <person name="Lapidus A."/>
            <person name="Bruce D."/>
            <person name="Goodwin L."/>
            <person name="Pitluck S."/>
            <person name="Kyrpides N."/>
            <person name="Mavromatis K."/>
            <person name="Pagani I."/>
            <person name="Ivanova N."/>
            <person name="Zhang X."/>
            <person name="Brettin T."/>
            <person name="Detter J.C."/>
            <person name="Tapia R."/>
            <person name="Han C."/>
            <person name="Land M."/>
            <person name="Hauser L."/>
            <person name="Markowitz V."/>
            <person name="Cheng J.-F."/>
            <person name="Hugenholtz P."/>
            <person name="Woyke T."/>
            <person name="Wu D."/>
            <person name="Tindall B."/>
            <person name="Faehnrich R."/>
            <person name="Brambilla E."/>
            <person name="Klenk H.-P."/>
            <person name="Eisen J.A."/>
        </authorList>
    </citation>
    <scope>NUCLEOTIDE SEQUENCE [LARGE SCALE GENOMIC DNA]</scope>
    <source>
        <strain evidence="5">DSM 14977 / NBRC 100410 / VKM B-2274 / 506</strain>
    </source>
</reference>
<dbReference type="OrthoDB" id="9787435at2"/>
<dbReference type="SUPFAM" id="SSF50129">
    <property type="entry name" value="GroES-like"/>
    <property type="match status" value="1"/>
</dbReference>
<dbReference type="Gene3D" id="3.90.180.10">
    <property type="entry name" value="Medium-chain alcohol dehydrogenases, catalytic domain"/>
    <property type="match status" value="1"/>
</dbReference>
<sequence>MQAVVMNARGGPGVLGPATLPDPEPGPGEVRVRVRAVALNHLDVWVRKGAASPELPLPHVLGSDVSGVVDALGPGVEADLLGREVVLNPGLSCGRCEACLAGRDNLCGEYRILGEHVWGGYAEYVVVPQANLLPKPANLSFEEAAAVPLVFLTAWQMVVDKLKVRPGEWLLVMAAGSGVGSAALQIGRLFGARVLAAAGSEEKLERARALGAEQTVNYREPGWHRRVRELTGGGAHAVADHTGAEFWEGVLKATRNGGRIALVGASSGYLAQTPLAHVFYRQLTIYGSTMGSKARLFEVMRHVQAGALRPVVGRVLPLAEAARGHALLEDRAVFGKVVLTVGDDQR</sequence>
<dbReference type="KEGG" id="opr:Ocepr_1595"/>
<dbReference type="Gene3D" id="3.40.50.720">
    <property type="entry name" value="NAD(P)-binding Rossmann-like Domain"/>
    <property type="match status" value="1"/>
</dbReference>
<dbReference type="CDD" id="cd08266">
    <property type="entry name" value="Zn_ADH_like1"/>
    <property type="match status" value="1"/>
</dbReference>
<name>E4U9F2_OCEP5</name>
<feature type="region of interest" description="Disordered" evidence="2">
    <location>
        <begin position="1"/>
        <end position="27"/>
    </location>
</feature>
<dbReference type="GO" id="GO:0016491">
    <property type="term" value="F:oxidoreductase activity"/>
    <property type="evidence" value="ECO:0007669"/>
    <property type="project" value="InterPro"/>
</dbReference>
<evidence type="ECO:0000256" key="2">
    <source>
        <dbReference type="SAM" id="MobiDB-lite"/>
    </source>
</evidence>
<dbReference type="Pfam" id="PF08240">
    <property type="entry name" value="ADH_N"/>
    <property type="match status" value="1"/>
</dbReference>
<dbReference type="HOGENOM" id="CLU_026673_3_4_0"/>
<dbReference type="InterPro" id="IPR013154">
    <property type="entry name" value="ADH-like_N"/>
</dbReference>
<reference evidence="4 5" key="2">
    <citation type="journal article" date="2011" name="Stand. Genomic Sci.">
        <title>Complete genome sequence of Oceanithermus profundus type strain (506).</title>
        <authorList>
            <person name="Pati A."/>
            <person name="Zhang X."/>
            <person name="Lapidus A."/>
            <person name="Nolan M."/>
            <person name="Lucas S."/>
            <person name="Del Rio T.G."/>
            <person name="Tice H."/>
            <person name="Cheng J.F."/>
            <person name="Tapia R."/>
            <person name="Han C."/>
            <person name="Goodwin L."/>
            <person name="Pitluck S."/>
            <person name="Liolios K."/>
            <person name="Pagani I."/>
            <person name="Ivanova N."/>
            <person name="Mavromatis K."/>
            <person name="Chen A."/>
            <person name="Palaniappan K."/>
            <person name="Hauser L."/>
            <person name="Jeffries C.D."/>
            <person name="Brambilla E.M."/>
            <person name="Rohl A."/>
            <person name="Mwirichia R."/>
            <person name="Rohde M."/>
            <person name="Tindall B.J."/>
            <person name="Sikorski J."/>
            <person name="Wirth R."/>
            <person name="Goker M."/>
            <person name="Woyke T."/>
            <person name="Detter J.C."/>
            <person name="Bristow J."/>
            <person name="Eisen J.A."/>
            <person name="Markowitz V."/>
            <person name="Hugenholtz P."/>
            <person name="Kyrpides N.C."/>
            <person name="Klenk H.P."/>
            <person name="Land M."/>
        </authorList>
    </citation>
    <scope>NUCLEOTIDE SEQUENCE [LARGE SCALE GENOMIC DNA]</scope>
    <source>
        <strain evidence="5">DSM 14977 / NBRC 100410 / VKM B-2274 / 506</strain>
    </source>
</reference>
<keyword evidence="5" id="KW-1185">Reference proteome</keyword>
<evidence type="ECO:0000313" key="4">
    <source>
        <dbReference type="EMBL" id="ADR37048.1"/>
    </source>
</evidence>
<dbReference type="PANTHER" id="PTHR44154:SF1">
    <property type="entry name" value="QUINONE OXIDOREDUCTASE"/>
    <property type="match status" value="1"/>
</dbReference>
<dbReference type="EMBL" id="CP002361">
    <property type="protein sequence ID" value="ADR37048.1"/>
    <property type="molecule type" value="Genomic_DNA"/>
</dbReference>
<evidence type="ECO:0000313" key="5">
    <source>
        <dbReference type="Proteomes" id="UP000008722"/>
    </source>
</evidence>
<dbReference type="RefSeq" id="WP_013458218.1">
    <property type="nucleotide sequence ID" value="NC_014761.1"/>
</dbReference>
<dbReference type="STRING" id="670487.Ocepr_1595"/>
<dbReference type="AlphaFoldDB" id="E4U9F2"/>
<dbReference type="InterPro" id="IPR051603">
    <property type="entry name" value="Zinc-ADH_QOR/CCCR"/>
</dbReference>
<organism evidence="4 5">
    <name type="scientific">Oceanithermus profundus (strain DSM 14977 / NBRC 100410 / VKM B-2274 / 506)</name>
    <dbReference type="NCBI Taxonomy" id="670487"/>
    <lineage>
        <taxon>Bacteria</taxon>
        <taxon>Thermotogati</taxon>
        <taxon>Deinococcota</taxon>
        <taxon>Deinococci</taxon>
        <taxon>Thermales</taxon>
        <taxon>Thermaceae</taxon>
        <taxon>Oceanithermus</taxon>
    </lineage>
</organism>
<dbReference type="InterPro" id="IPR036291">
    <property type="entry name" value="NAD(P)-bd_dom_sf"/>
</dbReference>
<evidence type="ECO:0000256" key="1">
    <source>
        <dbReference type="ARBA" id="ARBA00022857"/>
    </source>
</evidence>
<keyword evidence="1" id="KW-0521">NADP</keyword>
<dbReference type="InterPro" id="IPR013149">
    <property type="entry name" value="ADH-like_C"/>
</dbReference>
<gene>
    <name evidence="4" type="ordered locus">Ocepr_1595</name>
</gene>
<dbReference type="Proteomes" id="UP000008722">
    <property type="component" value="Chromosome"/>
</dbReference>
<dbReference type="SMART" id="SM00829">
    <property type="entry name" value="PKS_ER"/>
    <property type="match status" value="1"/>
</dbReference>
<dbReference type="InterPro" id="IPR020843">
    <property type="entry name" value="ER"/>
</dbReference>
<accession>E4U9F2</accession>
<feature type="domain" description="Enoyl reductase (ER)" evidence="3">
    <location>
        <begin position="10"/>
        <end position="339"/>
    </location>
</feature>